<keyword evidence="3" id="KW-1185">Reference proteome</keyword>
<reference evidence="2 3" key="1">
    <citation type="submission" date="2017-02" db="EMBL/GenBank/DDBJ databases">
        <title>The new phylogeny of genus Mycobacterium.</title>
        <authorList>
            <person name="Tortoli E."/>
            <person name="Trovato A."/>
            <person name="Cirillo D.M."/>
        </authorList>
    </citation>
    <scope>NUCLEOTIDE SEQUENCE [LARGE SCALE GENOMIC DNA]</scope>
    <source>
        <strain evidence="2 3">IP1130001</strain>
    </source>
</reference>
<keyword evidence="1" id="KW-0732">Signal</keyword>
<sequence length="426" mass="43475">MQQLTAFRPLITASAAALGASLIALTPTVFNDAAATLQHGAITAQQRAVQLADDVVNPIQTWIDTFQTAGANIQTILGEFSQLPFPVAQQLAANWLNYGNIDISNLQSVANGLVGYYLGTGLNDFVPLLEDSITDARAGQFAQTPTNDGAVTLLVDALYYFPLANYVENLENIPREIIPAITQNLANATSAFFSTHSNVGLSALSGSLVLLPTEIEDPLGDSLQAAYDSLVAGSPLGVLTNLLDIPGQVTNGLLNAEGLGLVSPSPGLVNGFFQNLLVNIPQLIAENMVAPGAQNITEGGSVATAFQQLSSQLISGWPTLQTVVDYLVNLWNTYGGIGNAAAASAGAVNGGSLIGGLSTQLPGLSADLLKGFDPAAVTNIAGSLGPSLAADVAGSLGTSVAGSLGSVAGTLAVDLSTLGLHILSAL</sequence>
<gene>
    <name evidence="2" type="ORF">BST29_24395</name>
</gene>
<proteinExistence type="predicted"/>
<name>A0ABX3SJW5_MYCMA</name>
<dbReference type="Proteomes" id="UP000243140">
    <property type="component" value="Unassembled WGS sequence"/>
</dbReference>
<dbReference type="EMBL" id="MVHV01000059">
    <property type="protein sequence ID" value="ORA76804.1"/>
    <property type="molecule type" value="Genomic_DNA"/>
</dbReference>
<feature type="signal peptide" evidence="1">
    <location>
        <begin position="1"/>
        <end position="19"/>
    </location>
</feature>
<protein>
    <recommendedName>
        <fullName evidence="4">PE-PGRS family protein</fullName>
    </recommendedName>
</protein>
<evidence type="ECO:0000313" key="2">
    <source>
        <dbReference type="EMBL" id="ORA76804.1"/>
    </source>
</evidence>
<dbReference type="RefSeq" id="WP_083013040.1">
    <property type="nucleotide sequence ID" value="NZ_CP060015.1"/>
</dbReference>
<evidence type="ECO:0000313" key="3">
    <source>
        <dbReference type="Proteomes" id="UP000243140"/>
    </source>
</evidence>
<evidence type="ECO:0008006" key="4">
    <source>
        <dbReference type="Google" id="ProtNLM"/>
    </source>
</evidence>
<accession>A0ABX3SJW5</accession>
<evidence type="ECO:0000256" key="1">
    <source>
        <dbReference type="SAM" id="SignalP"/>
    </source>
</evidence>
<organism evidence="2 3">
    <name type="scientific">Mycobacterium malmoense</name>
    <dbReference type="NCBI Taxonomy" id="1780"/>
    <lineage>
        <taxon>Bacteria</taxon>
        <taxon>Bacillati</taxon>
        <taxon>Actinomycetota</taxon>
        <taxon>Actinomycetes</taxon>
        <taxon>Mycobacteriales</taxon>
        <taxon>Mycobacteriaceae</taxon>
        <taxon>Mycobacterium</taxon>
    </lineage>
</organism>
<feature type="chain" id="PRO_5046718772" description="PE-PGRS family protein" evidence="1">
    <location>
        <begin position="20"/>
        <end position="426"/>
    </location>
</feature>
<comment type="caution">
    <text evidence="2">The sequence shown here is derived from an EMBL/GenBank/DDBJ whole genome shotgun (WGS) entry which is preliminary data.</text>
</comment>